<reference evidence="2" key="1">
    <citation type="journal article" date="2019" name="Int. J. Syst. Evol. Microbiol.">
        <title>The Global Catalogue of Microorganisms (GCM) 10K type strain sequencing project: providing services to taxonomists for standard genome sequencing and annotation.</title>
        <authorList>
            <consortium name="The Broad Institute Genomics Platform"/>
            <consortium name="The Broad Institute Genome Sequencing Center for Infectious Disease"/>
            <person name="Wu L."/>
            <person name="Ma J."/>
        </authorList>
    </citation>
    <scope>NUCLEOTIDE SEQUENCE [LARGE SCALE GENOMIC DNA]</scope>
    <source>
        <strain evidence="2">CCM 7941</strain>
    </source>
</reference>
<evidence type="ECO:0000313" key="1">
    <source>
        <dbReference type="EMBL" id="MFC3265120.1"/>
    </source>
</evidence>
<keyword evidence="2" id="KW-1185">Reference proteome</keyword>
<dbReference type="Proteomes" id="UP001595536">
    <property type="component" value="Unassembled WGS sequence"/>
</dbReference>
<dbReference type="EMBL" id="JBHRUV010000012">
    <property type="protein sequence ID" value="MFC3265120.1"/>
    <property type="molecule type" value="Genomic_DNA"/>
</dbReference>
<sequence length="101" mass="10690">MRSLSDGRYLGMTDSTTTYGGAACCESVLAETAAQFVGRTRSLGSGETAFQLLGWRSKAQSFAFGALWQTSPLPLVWVVPASYPQRLVPPSGFGALLLEAA</sequence>
<accession>A0ABV7LB69</accession>
<organism evidence="1 2">
    <name type="scientific">Camelimonas abortus</name>
    <dbReference type="NCBI Taxonomy" id="1017184"/>
    <lineage>
        <taxon>Bacteria</taxon>
        <taxon>Pseudomonadati</taxon>
        <taxon>Pseudomonadota</taxon>
        <taxon>Alphaproteobacteria</taxon>
        <taxon>Hyphomicrobiales</taxon>
        <taxon>Chelatococcaceae</taxon>
        <taxon>Camelimonas</taxon>
    </lineage>
</organism>
<comment type="caution">
    <text evidence="1">The sequence shown here is derived from an EMBL/GenBank/DDBJ whole genome shotgun (WGS) entry which is preliminary data.</text>
</comment>
<dbReference type="RefSeq" id="WP_376831247.1">
    <property type="nucleotide sequence ID" value="NZ_JBHLWR010000006.1"/>
</dbReference>
<protein>
    <submittedName>
        <fullName evidence="1">Uncharacterized protein</fullName>
    </submittedName>
</protein>
<evidence type="ECO:0000313" key="2">
    <source>
        <dbReference type="Proteomes" id="UP001595536"/>
    </source>
</evidence>
<proteinExistence type="predicted"/>
<name>A0ABV7LB69_9HYPH</name>
<gene>
    <name evidence="1" type="ORF">ACFOEX_01935</name>
</gene>